<evidence type="ECO:0000313" key="4">
    <source>
        <dbReference type="Proteomes" id="UP001321450"/>
    </source>
</evidence>
<protein>
    <recommendedName>
        <fullName evidence="2">Ribosomal silencing factor RsfS</fullName>
    </recommendedName>
</protein>
<comment type="similarity">
    <text evidence="1 2">Belongs to the Iojap/RsfS family.</text>
</comment>
<dbReference type="EMBL" id="AP024718">
    <property type="protein sequence ID" value="BCX87926.1"/>
    <property type="molecule type" value="Genomic_DNA"/>
</dbReference>
<evidence type="ECO:0000256" key="2">
    <source>
        <dbReference type="HAMAP-Rule" id="MF_01477"/>
    </source>
</evidence>
<dbReference type="NCBIfam" id="TIGR00090">
    <property type="entry name" value="rsfS_iojap_ybeB"/>
    <property type="match status" value="1"/>
</dbReference>
<dbReference type="GO" id="GO:0005737">
    <property type="term" value="C:cytoplasm"/>
    <property type="evidence" value="ECO:0007669"/>
    <property type="project" value="UniProtKB-SubCell"/>
</dbReference>
<evidence type="ECO:0000256" key="1">
    <source>
        <dbReference type="ARBA" id="ARBA00010574"/>
    </source>
</evidence>
<keyword evidence="2" id="KW-0678">Repressor</keyword>
<sequence length="115" mass="13006">MKPDDPVLDWVLDALDDLKARDVTVLDVRGKTSVTDYMVVASGTSERHVHALADNVVEKLAEHRIKPLGVEGERSRDWVLVDLGDVIVHVMLPETRDFYQLEKLWQVEEEAGENA</sequence>
<keyword evidence="4" id="KW-1185">Reference proteome</keyword>
<proteinExistence type="inferred from homology"/>
<dbReference type="SUPFAM" id="SSF81301">
    <property type="entry name" value="Nucleotidyltransferase"/>
    <property type="match status" value="1"/>
</dbReference>
<dbReference type="AlphaFoldDB" id="A0AAU9C7W1"/>
<name>A0AAU9C7W1_9GAMM</name>
<dbReference type="GO" id="GO:0042256">
    <property type="term" value="P:cytosolic ribosome assembly"/>
    <property type="evidence" value="ECO:0007669"/>
    <property type="project" value="UniProtKB-UniRule"/>
</dbReference>
<dbReference type="PANTHER" id="PTHR21043">
    <property type="entry name" value="IOJAP SUPERFAMILY ORTHOLOG"/>
    <property type="match status" value="1"/>
</dbReference>
<reference evidence="4" key="1">
    <citation type="journal article" date="2024" name="Int. J. Syst. Evol. Microbiol.">
        <title>Methylomarinovum tepidoasis sp. nov., a moderately thermophilic methanotroph of the family Methylothermaceae isolated from a deep-sea hydrothermal field.</title>
        <authorList>
            <person name="Hirayama H."/>
            <person name="Takaki Y."/>
            <person name="Abe M."/>
            <person name="Miyazaki M."/>
            <person name="Uematsu K."/>
            <person name="Matsui Y."/>
            <person name="Takai K."/>
        </authorList>
    </citation>
    <scope>NUCLEOTIDE SEQUENCE [LARGE SCALE GENOMIC DNA]</scope>
    <source>
        <strain evidence="4">IN45</strain>
    </source>
</reference>
<comment type="function">
    <text evidence="2">Functions as a ribosomal silencing factor. Interacts with ribosomal protein uL14 (rplN), blocking formation of intersubunit bridge B8. Prevents association of the 30S and 50S ribosomal subunits and the formation of functional ribosomes, thus repressing translation.</text>
</comment>
<dbReference type="InterPro" id="IPR004394">
    <property type="entry name" value="Iojap/RsfS/C7orf30"/>
</dbReference>
<dbReference type="InterPro" id="IPR043519">
    <property type="entry name" value="NT_sf"/>
</dbReference>
<dbReference type="RefSeq" id="WP_286292926.1">
    <property type="nucleotide sequence ID" value="NZ_AP024718.1"/>
</dbReference>
<dbReference type="Proteomes" id="UP001321450">
    <property type="component" value="Chromosome"/>
</dbReference>
<dbReference type="KEGG" id="meiy:MIN45_P0293"/>
<evidence type="ECO:0000313" key="3">
    <source>
        <dbReference type="EMBL" id="BCX87926.1"/>
    </source>
</evidence>
<dbReference type="HAMAP" id="MF_01477">
    <property type="entry name" value="Iojap_RsfS"/>
    <property type="match status" value="1"/>
</dbReference>
<comment type="subunit">
    <text evidence="2">Interacts with ribosomal protein uL14 (rplN).</text>
</comment>
<keyword evidence="2" id="KW-0963">Cytoplasm</keyword>
<keyword evidence="2" id="KW-0810">Translation regulation</keyword>
<dbReference type="GO" id="GO:0017148">
    <property type="term" value="P:negative regulation of translation"/>
    <property type="evidence" value="ECO:0007669"/>
    <property type="project" value="UniProtKB-UniRule"/>
</dbReference>
<dbReference type="Gene3D" id="3.30.460.10">
    <property type="entry name" value="Beta Polymerase, domain 2"/>
    <property type="match status" value="1"/>
</dbReference>
<organism evidence="3 4">
    <name type="scientific">Methylomarinovum tepidoasis</name>
    <dbReference type="NCBI Taxonomy" id="2840183"/>
    <lineage>
        <taxon>Bacteria</taxon>
        <taxon>Pseudomonadati</taxon>
        <taxon>Pseudomonadota</taxon>
        <taxon>Gammaproteobacteria</taxon>
        <taxon>Methylococcales</taxon>
        <taxon>Methylothermaceae</taxon>
        <taxon>Methylomarinovum</taxon>
    </lineage>
</organism>
<dbReference type="PANTHER" id="PTHR21043:SF0">
    <property type="entry name" value="MITOCHONDRIAL ASSEMBLY OF RIBOSOMAL LARGE SUBUNIT PROTEIN 1"/>
    <property type="match status" value="1"/>
</dbReference>
<accession>A0AAU9C7W1</accession>
<gene>
    <name evidence="2" type="primary">rsfS</name>
    <name evidence="3" type="ORF">MIN45_P0293</name>
</gene>
<dbReference type="Pfam" id="PF02410">
    <property type="entry name" value="RsfS"/>
    <property type="match status" value="1"/>
</dbReference>
<dbReference type="GO" id="GO:0090071">
    <property type="term" value="P:negative regulation of ribosome biogenesis"/>
    <property type="evidence" value="ECO:0007669"/>
    <property type="project" value="UniProtKB-UniRule"/>
</dbReference>
<dbReference type="GO" id="GO:0043023">
    <property type="term" value="F:ribosomal large subunit binding"/>
    <property type="evidence" value="ECO:0007669"/>
    <property type="project" value="TreeGrafter"/>
</dbReference>
<comment type="subcellular location">
    <subcellularLocation>
        <location evidence="2">Cytoplasm</location>
    </subcellularLocation>
</comment>